<comment type="caution">
    <text evidence="1">The sequence shown here is derived from an EMBL/GenBank/DDBJ whole genome shotgun (WGS) entry which is preliminary data.</text>
</comment>
<dbReference type="PANTHER" id="PTHR38049">
    <property type="entry name" value="RICIN B LECTIN DOMAIN-CONTAINING PROTEIN"/>
    <property type="match status" value="1"/>
</dbReference>
<dbReference type="EMBL" id="AMGV01000025">
    <property type="protein sequence ID" value="KEF51295.1"/>
    <property type="molecule type" value="Genomic_DNA"/>
</dbReference>
<evidence type="ECO:0000313" key="2">
    <source>
        <dbReference type="Proteomes" id="UP000027920"/>
    </source>
</evidence>
<dbReference type="VEuPathDB" id="FungiDB:A1O9_12645"/>
<dbReference type="HOGENOM" id="CLU_061230_2_1_1"/>
<reference evidence="1 2" key="1">
    <citation type="submission" date="2013-03" db="EMBL/GenBank/DDBJ databases">
        <title>The Genome Sequence of Exophiala aquamarina CBS 119918.</title>
        <authorList>
            <consortium name="The Broad Institute Genomics Platform"/>
            <person name="Cuomo C."/>
            <person name="de Hoog S."/>
            <person name="Gorbushina A."/>
            <person name="Walker B."/>
            <person name="Young S.K."/>
            <person name="Zeng Q."/>
            <person name="Gargeya S."/>
            <person name="Fitzgerald M."/>
            <person name="Haas B."/>
            <person name="Abouelleil A."/>
            <person name="Allen A.W."/>
            <person name="Alvarado L."/>
            <person name="Arachchi H.M."/>
            <person name="Berlin A.M."/>
            <person name="Chapman S.B."/>
            <person name="Gainer-Dewar J."/>
            <person name="Goldberg J."/>
            <person name="Griggs A."/>
            <person name="Gujja S."/>
            <person name="Hansen M."/>
            <person name="Howarth C."/>
            <person name="Imamovic A."/>
            <person name="Ireland A."/>
            <person name="Larimer J."/>
            <person name="McCowan C."/>
            <person name="Murphy C."/>
            <person name="Pearson M."/>
            <person name="Poon T.W."/>
            <person name="Priest M."/>
            <person name="Roberts A."/>
            <person name="Saif S."/>
            <person name="Shea T."/>
            <person name="Sisk P."/>
            <person name="Sykes S."/>
            <person name="Wortman J."/>
            <person name="Nusbaum C."/>
            <person name="Birren B."/>
        </authorList>
    </citation>
    <scope>NUCLEOTIDE SEQUENCE [LARGE SCALE GENOMIC DNA]</scope>
    <source>
        <strain evidence="1 2">CBS 119918</strain>
    </source>
</reference>
<dbReference type="PANTHER" id="PTHR38049:SF2">
    <property type="entry name" value="RICIN B LECTIN DOMAIN-CONTAINING PROTEIN"/>
    <property type="match status" value="1"/>
</dbReference>
<name>A0A072P6U7_9EURO</name>
<dbReference type="AlphaFoldDB" id="A0A072P6U7"/>
<evidence type="ECO:0000313" key="1">
    <source>
        <dbReference type="EMBL" id="KEF51295.1"/>
    </source>
</evidence>
<dbReference type="RefSeq" id="XP_013253885.1">
    <property type="nucleotide sequence ID" value="XM_013398431.1"/>
</dbReference>
<protein>
    <submittedName>
        <fullName evidence="1">Uncharacterized protein</fullName>
    </submittedName>
</protein>
<dbReference type="OrthoDB" id="3928002at2759"/>
<accession>A0A072P6U7</accession>
<organism evidence="1 2">
    <name type="scientific">Exophiala aquamarina CBS 119918</name>
    <dbReference type="NCBI Taxonomy" id="1182545"/>
    <lineage>
        <taxon>Eukaryota</taxon>
        <taxon>Fungi</taxon>
        <taxon>Dikarya</taxon>
        <taxon>Ascomycota</taxon>
        <taxon>Pezizomycotina</taxon>
        <taxon>Eurotiomycetes</taxon>
        <taxon>Chaetothyriomycetidae</taxon>
        <taxon>Chaetothyriales</taxon>
        <taxon>Herpotrichiellaceae</taxon>
        <taxon>Exophiala</taxon>
    </lineage>
</organism>
<keyword evidence="2" id="KW-1185">Reference proteome</keyword>
<dbReference type="Proteomes" id="UP000027920">
    <property type="component" value="Unassembled WGS sequence"/>
</dbReference>
<dbReference type="GeneID" id="25287539"/>
<gene>
    <name evidence="1" type="ORF">A1O9_12645</name>
</gene>
<proteinExistence type="predicted"/>
<sequence length="195" mass="22452">MQLSDQAQNTSNRAEEEIKTEKCHFAARASKRMSEKRRQQFADMILVLKGGRVFLAHQDYADHHPLTGYFLPFPEQSHEGLVTTINEQNFLNWVYIGSSTYRVKHGVRVEAQAQLTGPMDLIFSQYGDKRLCFEGWEGFVAVEEEADQWALYFDKDDNGLQDKAKGRPVVELELIRKELDQYKPTKTAKSEDDSS</sequence>